<dbReference type="Proteomes" id="UP000515871">
    <property type="component" value="Chromosome"/>
</dbReference>
<evidence type="ECO:0000313" key="1">
    <source>
        <dbReference type="EMBL" id="QNL94377.1"/>
    </source>
</evidence>
<dbReference type="EMBL" id="CP060587">
    <property type="protein sequence ID" value="QNL94377.1"/>
    <property type="molecule type" value="Genomic_DNA"/>
</dbReference>
<gene>
    <name evidence="1" type="ORF">H9L21_15080</name>
</gene>
<accession>A0ABX6SUW2</accession>
<name>A0ABX6SUW2_9ACTN</name>
<evidence type="ECO:0000313" key="2">
    <source>
        <dbReference type="Proteomes" id="UP000515871"/>
    </source>
</evidence>
<reference evidence="1 2" key="1">
    <citation type="submission" date="2020-08" db="EMBL/GenBank/DDBJ databases">
        <title>Novel species in genus Aeromicrobium.</title>
        <authorList>
            <person name="Zhang G."/>
        </authorList>
    </citation>
    <scope>NUCLEOTIDE SEQUENCE [LARGE SCALE GENOMIC DNA]</scope>
    <source>
        <strain evidence="2">zg-629</strain>
    </source>
</reference>
<protein>
    <submittedName>
        <fullName evidence="1">Uncharacterized protein</fullName>
    </submittedName>
</protein>
<dbReference type="RefSeq" id="WP_154597316.1">
    <property type="nucleotide sequence ID" value="NZ_CP060587.1"/>
</dbReference>
<sequence length="107" mass="11668">MVGILKMDPLAKPAGRARDCPDGVHGIPQFIHRSGRRGLLSRTSERLPSGCLEAMNFARDQAANSAQITLNLDRAQSSKGRYACALTLLGFQFARHCLRLESNADTT</sequence>
<keyword evidence="2" id="KW-1185">Reference proteome</keyword>
<organism evidence="1 2">
    <name type="scientific">Aeromicrobium senzhongii</name>
    <dbReference type="NCBI Taxonomy" id="2663859"/>
    <lineage>
        <taxon>Bacteria</taxon>
        <taxon>Bacillati</taxon>
        <taxon>Actinomycetota</taxon>
        <taxon>Actinomycetes</taxon>
        <taxon>Propionibacteriales</taxon>
        <taxon>Nocardioidaceae</taxon>
        <taxon>Aeromicrobium</taxon>
    </lineage>
</organism>
<proteinExistence type="predicted"/>